<protein>
    <recommendedName>
        <fullName evidence="3">Orc1-like AAA ATPase domain-containing protein</fullName>
    </recommendedName>
</protein>
<dbReference type="Proteomes" id="UP001428817">
    <property type="component" value="Unassembled WGS sequence"/>
</dbReference>
<dbReference type="InterPro" id="IPR027417">
    <property type="entry name" value="P-loop_NTPase"/>
</dbReference>
<proteinExistence type="predicted"/>
<evidence type="ECO:0008006" key="3">
    <source>
        <dbReference type="Google" id="ProtNLM"/>
    </source>
</evidence>
<accession>A0ABP9QSX4</accession>
<evidence type="ECO:0000313" key="2">
    <source>
        <dbReference type="Proteomes" id="UP001428817"/>
    </source>
</evidence>
<gene>
    <name evidence="1" type="ORF">GCM10023321_58720</name>
</gene>
<dbReference type="EMBL" id="BAABJP010000036">
    <property type="protein sequence ID" value="GAA5166881.1"/>
    <property type="molecule type" value="Genomic_DNA"/>
</dbReference>
<dbReference type="SUPFAM" id="SSF52540">
    <property type="entry name" value="P-loop containing nucleoside triphosphate hydrolases"/>
    <property type="match status" value="1"/>
</dbReference>
<dbReference type="Gene3D" id="3.40.50.300">
    <property type="entry name" value="P-loop containing nucleotide triphosphate hydrolases"/>
    <property type="match status" value="1"/>
</dbReference>
<keyword evidence="2" id="KW-1185">Reference proteome</keyword>
<name>A0ABP9QSX4_9PSEU</name>
<sequence length="608" mass="67454">MREAGIEPVKVSVAETEDERIFAVAVPEGDMQAAMQLAAQFEQKLSTQFFQAVVSFRAVATAPVLPTGPLRSLDDPRVDALVQLLTSRSSTSEAHPSLAYIPNNRANLAAATSTRHQLVFGRRGAGKTALLLEARRLIREQHFTTAWLNMKPLRNEGPERTFLYVTRILFDSIATDLSGRGLSNVQFHERLQETRSRIRVLLEKAALKAGEVGRLVPEMQENIRLITTILGGRVYLFLDDFYHVPTIHQPEVLDFLHSITRDADVWLKVASMRHLTKWYRPSPPIGLQTGQDVDIIDLDLSLQDPAAAASFLQKMLTEYCTTVHISTTASVITREGLDRLVFASGGVPRDFLTLAASAIQTDRGRHAARAVGISAINQAAGEAARAKTGELDDALASNAGYSAQAAQALTRVRDFCLDERGFTYFRIDFRDKEKNPDEYGILTRLLDVRLVHLIDPSVSDNHRAGERSECYTLDLSQYSGYRLKQGIRVLDISDGKLVSKQTRLSRSNAENRGKKLVIGTTAREVVTILRAAPLFELALLRDLVSEYEPGVDLVENALRGRDSMAMNELVVELNRPYSEIVSVISDMIVNGTVEEVDAEGSIVYRLAR</sequence>
<organism evidence="1 2">
    <name type="scientific">Pseudonocardia eucalypti</name>
    <dbReference type="NCBI Taxonomy" id="648755"/>
    <lineage>
        <taxon>Bacteria</taxon>
        <taxon>Bacillati</taxon>
        <taxon>Actinomycetota</taxon>
        <taxon>Actinomycetes</taxon>
        <taxon>Pseudonocardiales</taxon>
        <taxon>Pseudonocardiaceae</taxon>
        <taxon>Pseudonocardia</taxon>
    </lineage>
</organism>
<evidence type="ECO:0000313" key="1">
    <source>
        <dbReference type="EMBL" id="GAA5166881.1"/>
    </source>
</evidence>
<reference evidence="2" key="1">
    <citation type="journal article" date="2019" name="Int. J. Syst. Evol. Microbiol.">
        <title>The Global Catalogue of Microorganisms (GCM) 10K type strain sequencing project: providing services to taxonomists for standard genome sequencing and annotation.</title>
        <authorList>
            <consortium name="The Broad Institute Genomics Platform"/>
            <consortium name="The Broad Institute Genome Sequencing Center for Infectious Disease"/>
            <person name="Wu L."/>
            <person name="Ma J."/>
        </authorList>
    </citation>
    <scope>NUCLEOTIDE SEQUENCE [LARGE SCALE GENOMIC DNA]</scope>
    <source>
        <strain evidence="2">JCM 18303</strain>
    </source>
</reference>
<comment type="caution">
    <text evidence="1">The sequence shown here is derived from an EMBL/GenBank/DDBJ whole genome shotgun (WGS) entry which is preliminary data.</text>
</comment>